<name>A0A9W6Y4L4_9STRA</name>
<dbReference type="Proteomes" id="UP001165121">
    <property type="component" value="Unassembled WGS sequence"/>
</dbReference>
<accession>A0A9W6Y4L4</accession>
<feature type="region of interest" description="Disordered" evidence="1">
    <location>
        <begin position="91"/>
        <end position="112"/>
    </location>
</feature>
<organism evidence="2 3">
    <name type="scientific">Phytophthora fragariaefolia</name>
    <dbReference type="NCBI Taxonomy" id="1490495"/>
    <lineage>
        <taxon>Eukaryota</taxon>
        <taxon>Sar</taxon>
        <taxon>Stramenopiles</taxon>
        <taxon>Oomycota</taxon>
        <taxon>Peronosporomycetes</taxon>
        <taxon>Peronosporales</taxon>
        <taxon>Peronosporaceae</taxon>
        <taxon>Phytophthora</taxon>
    </lineage>
</organism>
<evidence type="ECO:0000256" key="1">
    <source>
        <dbReference type="SAM" id="MobiDB-lite"/>
    </source>
</evidence>
<comment type="caution">
    <text evidence="2">The sequence shown here is derived from an EMBL/GenBank/DDBJ whole genome shotgun (WGS) entry which is preliminary data.</text>
</comment>
<protein>
    <submittedName>
        <fullName evidence="2">Unnamed protein product</fullName>
    </submittedName>
</protein>
<gene>
    <name evidence="2" type="ORF">Pfra01_002342900</name>
</gene>
<dbReference type="EMBL" id="BSXT01003763">
    <property type="protein sequence ID" value="GMF55574.1"/>
    <property type="molecule type" value="Genomic_DNA"/>
</dbReference>
<dbReference type="AlphaFoldDB" id="A0A9W6Y4L4"/>
<evidence type="ECO:0000313" key="3">
    <source>
        <dbReference type="Proteomes" id="UP001165121"/>
    </source>
</evidence>
<keyword evidence="3" id="KW-1185">Reference proteome</keyword>
<sequence length="185" mass="20330">MASPLQSQYTTLSHFQRAHATLSDSVIGHVLPRRQTGKRYLCSDSDEAPWNSLHSEQEPSREVFVTGEERPAYLSTPPYQTSTVSLAMAHDERRRDEKGLRKAAEPERTGEVVHDQRVNGQCNRNESGAGAATALLALLRRAADSTQARGICGPRCVDGLSTTRSYCVRLYASLCVPASGEVQQE</sequence>
<reference evidence="2" key="1">
    <citation type="submission" date="2023-04" db="EMBL/GenBank/DDBJ databases">
        <title>Phytophthora fragariaefolia NBRC 109709.</title>
        <authorList>
            <person name="Ichikawa N."/>
            <person name="Sato H."/>
            <person name="Tonouchi N."/>
        </authorList>
    </citation>
    <scope>NUCLEOTIDE SEQUENCE</scope>
    <source>
        <strain evidence="2">NBRC 109709</strain>
    </source>
</reference>
<proteinExistence type="predicted"/>
<evidence type="ECO:0000313" key="2">
    <source>
        <dbReference type="EMBL" id="GMF55574.1"/>
    </source>
</evidence>